<proteinExistence type="predicted"/>
<protein>
    <recommendedName>
        <fullName evidence="4">Paraquat-inducible protein B</fullName>
    </recommendedName>
</protein>
<keyword evidence="3" id="KW-1185">Reference proteome</keyword>
<evidence type="ECO:0000313" key="2">
    <source>
        <dbReference type="EMBL" id="MCW4627986.1"/>
    </source>
</evidence>
<sequence length="192" mass="21758">MQKWNELIEERINKGLRASLKIGNYLNAAKVINIDFVENPSPIKWKEFEGYQIFPTAPDAFANIETKVVTILDNLSQLPLDSTFKQLGQTMEETNETLRQLQALSKSVKQLLDKSETQQLPADLVATINELNLTLQSYQANGQIGRPLKENMESLGRALNELQPLLRQVRENPNTLIFDSKPRVDVQPKAAK</sequence>
<evidence type="ECO:0000313" key="3">
    <source>
        <dbReference type="Proteomes" id="UP001431181"/>
    </source>
</evidence>
<evidence type="ECO:0000256" key="1">
    <source>
        <dbReference type="SAM" id="Coils"/>
    </source>
</evidence>
<organism evidence="2 3">
    <name type="scientific">Marinomonas rhodophyticola</name>
    <dbReference type="NCBI Taxonomy" id="2992803"/>
    <lineage>
        <taxon>Bacteria</taxon>
        <taxon>Pseudomonadati</taxon>
        <taxon>Pseudomonadota</taxon>
        <taxon>Gammaproteobacteria</taxon>
        <taxon>Oceanospirillales</taxon>
        <taxon>Oceanospirillaceae</taxon>
        <taxon>Marinomonas</taxon>
    </lineage>
</organism>
<dbReference type="Proteomes" id="UP001431181">
    <property type="component" value="Unassembled WGS sequence"/>
</dbReference>
<accession>A0ABT3KBR6</accession>
<reference evidence="2" key="1">
    <citation type="submission" date="2022-11" db="EMBL/GenBank/DDBJ databases">
        <title>Marinomonas sp. nov., isolated from marine algae.</title>
        <authorList>
            <person name="Choi D.G."/>
            <person name="Kim J.M."/>
            <person name="Lee J.K."/>
            <person name="Baek J.H."/>
            <person name="Jeon C.O."/>
        </authorList>
    </citation>
    <scope>NUCLEOTIDE SEQUENCE</scope>
    <source>
        <strain evidence="2">KJ51-3</strain>
    </source>
</reference>
<dbReference type="RefSeq" id="WP_265217129.1">
    <property type="nucleotide sequence ID" value="NZ_JAPEUL010000004.1"/>
</dbReference>
<dbReference type="EMBL" id="JAPEUL010000004">
    <property type="protein sequence ID" value="MCW4627986.1"/>
    <property type="molecule type" value="Genomic_DNA"/>
</dbReference>
<name>A0ABT3KBR6_9GAMM</name>
<gene>
    <name evidence="2" type="ORF">ONZ52_02695</name>
</gene>
<evidence type="ECO:0008006" key="4">
    <source>
        <dbReference type="Google" id="ProtNLM"/>
    </source>
</evidence>
<feature type="coiled-coil region" evidence="1">
    <location>
        <begin position="84"/>
        <end position="118"/>
    </location>
</feature>
<comment type="caution">
    <text evidence="2">The sequence shown here is derived from an EMBL/GenBank/DDBJ whole genome shotgun (WGS) entry which is preliminary data.</text>
</comment>
<keyword evidence="1" id="KW-0175">Coiled coil</keyword>